<keyword evidence="8" id="KW-0963">Cytoplasm</keyword>
<dbReference type="NCBIfam" id="TIGR00184">
    <property type="entry name" value="purA"/>
    <property type="match status" value="1"/>
</dbReference>
<feature type="binding site" description="in other chain" evidence="8">
    <location>
        <begin position="13"/>
        <end position="16"/>
    </location>
    <ligand>
        <name>IMP</name>
        <dbReference type="ChEBI" id="CHEBI:58053"/>
        <note>ligand shared between dimeric partners</note>
    </ligand>
</feature>
<feature type="binding site" evidence="8">
    <location>
        <position position="144"/>
    </location>
    <ligand>
        <name>IMP</name>
        <dbReference type="ChEBI" id="CHEBI:58053"/>
        <note>ligand shared between dimeric partners</note>
    </ligand>
</feature>
<dbReference type="InterPro" id="IPR042109">
    <property type="entry name" value="Adenylosuccinate_synth_dom1"/>
</dbReference>
<keyword evidence="4 8" id="KW-0547">Nucleotide-binding</keyword>
<feature type="binding site" description="in other chain" evidence="8">
    <location>
        <position position="240"/>
    </location>
    <ligand>
        <name>IMP</name>
        <dbReference type="ChEBI" id="CHEBI:58053"/>
        <note>ligand shared between dimeric partners</note>
    </ligand>
</feature>
<dbReference type="InterPro" id="IPR018220">
    <property type="entry name" value="Adenylosuccin_syn_GTP-bd"/>
</dbReference>
<comment type="similarity">
    <text evidence="8 10">Belongs to the adenylosuccinate synthetase family.</text>
</comment>
<keyword evidence="3 8" id="KW-0479">Metal-binding</keyword>
<dbReference type="PROSITE" id="PS01266">
    <property type="entry name" value="ADENYLOSUCCIN_SYN_1"/>
    <property type="match status" value="1"/>
</dbReference>
<evidence type="ECO:0000313" key="12">
    <source>
        <dbReference type="Proteomes" id="UP000050544"/>
    </source>
</evidence>
<reference evidence="11 12" key="1">
    <citation type="submission" date="2015-07" db="EMBL/GenBank/DDBJ databases">
        <title>Whole genome sequence of Thermanaerothrix daxensis DSM 23592.</title>
        <authorList>
            <person name="Hemp J."/>
            <person name="Ward L.M."/>
            <person name="Pace L.A."/>
            <person name="Fischer W.W."/>
        </authorList>
    </citation>
    <scope>NUCLEOTIDE SEQUENCE [LARGE SCALE GENOMIC DNA]</scope>
    <source>
        <strain evidence="11 12">GNS-1</strain>
    </source>
</reference>
<feature type="active site" description="Proton acceptor" evidence="8">
    <location>
        <position position="13"/>
    </location>
</feature>
<comment type="pathway">
    <text evidence="8 10">Purine metabolism; AMP biosynthesis via de novo pathway; AMP from IMP: step 1/2.</text>
</comment>
<evidence type="ECO:0000256" key="2">
    <source>
        <dbReference type="ARBA" id="ARBA00022598"/>
    </source>
</evidence>
<evidence type="ECO:0000256" key="5">
    <source>
        <dbReference type="ARBA" id="ARBA00022755"/>
    </source>
</evidence>
<dbReference type="PANTHER" id="PTHR11846">
    <property type="entry name" value="ADENYLOSUCCINATE SYNTHETASE"/>
    <property type="match status" value="1"/>
</dbReference>
<keyword evidence="5 8" id="KW-0658">Purine biosynthesis</keyword>
<evidence type="ECO:0000256" key="3">
    <source>
        <dbReference type="ARBA" id="ARBA00022723"/>
    </source>
</evidence>
<dbReference type="GO" id="GO:0000287">
    <property type="term" value="F:magnesium ion binding"/>
    <property type="evidence" value="ECO:0007669"/>
    <property type="project" value="UniProtKB-UniRule"/>
</dbReference>
<evidence type="ECO:0000256" key="9">
    <source>
        <dbReference type="PROSITE-ProRule" id="PRU10134"/>
    </source>
</evidence>
<feature type="binding site" description="in other chain" evidence="8">
    <location>
        <position position="308"/>
    </location>
    <ligand>
        <name>IMP</name>
        <dbReference type="ChEBI" id="CHEBI:58053"/>
        <note>ligand shared between dimeric partners</note>
    </ligand>
</feature>
<comment type="cofactor">
    <cofactor evidence="8">
        <name>Mg(2+)</name>
        <dbReference type="ChEBI" id="CHEBI:18420"/>
    </cofactor>
    <text evidence="8">Binds 1 Mg(2+) ion per subunit.</text>
</comment>
<dbReference type="Proteomes" id="UP000050544">
    <property type="component" value="Unassembled WGS sequence"/>
</dbReference>
<gene>
    <name evidence="8" type="primary">purA</name>
    <name evidence="11" type="ORF">SE15_02100</name>
</gene>
<dbReference type="PROSITE" id="PS00513">
    <property type="entry name" value="ADENYLOSUCCIN_SYN_2"/>
    <property type="match status" value="1"/>
</dbReference>
<keyword evidence="7 8" id="KW-0342">GTP-binding</keyword>
<evidence type="ECO:0000256" key="6">
    <source>
        <dbReference type="ARBA" id="ARBA00022842"/>
    </source>
</evidence>
<dbReference type="Gene3D" id="3.90.170.10">
    <property type="entry name" value="Adenylosuccinate Synthetase, subunit A, domain 3"/>
    <property type="match status" value="1"/>
</dbReference>
<feature type="binding site" evidence="8">
    <location>
        <position position="310"/>
    </location>
    <ligand>
        <name>GTP</name>
        <dbReference type="ChEBI" id="CHEBI:37565"/>
    </ligand>
</feature>
<evidence type="ECO:0000256" key="7">
    <source>
        <dbReference type="ARBA" id="ARBA00023134"/>
    </source>
</evidence>
<evidence type="ECO:0000256" key="4">
    <source>
        <dbReference type="ARBA" id="ARBA00022741"/>
    </source>
</evidence>
<dbReference type="GO" id="GO:0046040">
    <property type="term" value="P:IMP metabolic process"/>
    <property type="evidence" value="ECO:0007669"/>
    <property type="project" value="TreeGrafter"/>
</dbReference>
<evidence type="ECO:0000256" key="1">
    <source>
        <dbReference type="ARBA" id="ARBA00011738"/>
    </source>
</evidence>
<feature type="active site" evidence="9">
    <location>
        <position position="141"/>
    </location>
</feature>
<dbReference type="STRING" id="869279.SE15_02100"/>
<keyword evidence="6 8" id="KW-0460">Magnesium</keyword>
<dbReference type="GO" id="GO:0005737">
    <property type="term" value="C:cytoplasm"/>
    <property type="evidence" value="ECO:0007669"/>
    <property type="project" value="UniProtKB-SubCell"/>
</dbReference>
<protein>
    <recommendedName>
        <fullName evidence="8 10">Adenylosuccinate synthetase</fullName>
        <shortName evidence="8">AMPSase</shortName>
        <shortName evidence="8">AdSS</shortName>
        <ecNumber evidence="8 10">6.3.4.4</ecNumber>
    </recommendedName>
    <alternativeName>
        <fullName evidence="8">IMP--aspartate ligase</fullName>
    </alternativeName>
</protein>
<feature type="binding site" description="in other chain" evidence="8">
    <location>
        <begin position="38"/>
        <end position="41"/>
    </location>
    <ligand>
        <name>IMP</name>
        <dbReference type="ChEBI" id="CHEBI:58053"/>
        <note>ligand shared between dimeric partners</note>
    </ligand>
</feature>
<organism evidence="11 12">
    <name type="scientific">Thermanaerothrix daxensis</name>
    <dbReference type="NCBI Taxonomy" id="869279"/>
    <lineage>
        <taxon>Bacteria</taxon>
        <taxon>Bacillati</taxon>
        <taxon>Chloroflexota</taxon>
        <taxon>Anaerolineae</taxon>
        <taxon>Anaerolineales</taxon>
        <taxon>Anaerolineaceae</taxon>
        <taxon>Thermanaerothrix</taxon>
    </lineage>
</organism>
<dbReference type="GO" id="GO:0005525">
    <property type="term" value="F:GTP binding"/>
    <property type="evidence" value="ECO:0007669"/>
    <property type="project" value="UniProtKB-UniRule"/>
</dbReference>
<feature type="active site" description="Proton donor" evidence="8">
    <location>
        <position position="41"/>
    </location>
</feature>
<evidence type="ECO:0000256" key="10">
    <source>
        <dbReference type="RuleBase" id="RU000520"/>
    </source>
</evidence>
<keyword evidence="2 8" id="KW-0436">Ligase</keyword>
<dbReference type="FunFam" id="3.90.170.10:FF:000001">
    <property type="entry name" value="Adenylosuccinate synthetase"/>
    <property type="match status" value="1"/>
</dbReference>
<dbReference type="InterPro" id="IPR042111">
    <property type="entry name" value="Adenylosuccinate_synth_dom3"/>
</dbReference>
<feature type="binding site" description="in other chain" evidence="8">
    <location>
        <position position="130"/>
    </location>
    <ligand>
        <name>IMP</name>
        <dbReference type="ChEBI" id="CHEBI:58053"/>
        <note>ligand shared between dimeric partners</note>
    </ligand>
</feature>
<dbReference type="HAMAP" id="MF_00011">
    <property type="entry name" value="Adenylosucc_synth"/>
    <property type="match status" value="1"/>
</dbReference>
<dbReference type="OrthoDB" id="9807553at2"/>
<dbReference type="AlphaFoldDB" id="A0A0P6XKQ9"/>
<comment type="subunit">
    <text evidence="1 8">Homodimer.</text>
</comment>
<dbReference type="SUPFAM" id="SSF52540">
    <property type="entry name" value="P-loop containing nucleoside triphosphate hydrolases"/>
    <property type="match status" value="1"/>
</dbReference>
<evidence type="ECO:0000313" key="11">
    <source>
        <dbReference type="EMBL" id="KPL84004.1"/>
    </source>
</evidence>
<feature type="binding site" evidence="8">
    <location>
        <begin position="418"/>
        <end position="420"/>
    </location>
    <ligand>
        <name>GTP</name>
        <dbReference type="ChEBI" id="CHEBI:37565"/>
    </ligand>
</feature>
<feature type="binding site" evidence="8">
    <location>
        <begin position="40"/>
        <end position="42"/>
    </location>
    <ligand>
        <name>GTP</name>
        <dbReference type="ChEBI" id="CHEBI:37565"/>
    </ligand>
</feature>
<feature type="binding site" evidence="8">
    <location>
        <position position="13"/>
    </location>
    <ligand>
        <name>Mg(2+)</name>
        <dbReference type="ChEBI" id="CHEBI:18420"/>
    </ligand>
</feature>
<dbReference type="InterPro" id="IPR042110">
    <property type="entry name" value="Adenylosuccinate_synth_dom2"/>
</dbReference>
<comment type="subcellular location">
    <subcellularLocation>
        <location evidence="8">Cytoplasm</location>
    </subcellularLocation>
</comment>
<dbReference type="InterPro" id="IPR033128">
    <property type="entry name" value="Adenylosuccin_syn_Lys_AS"/>
</dbReference>
<comment type="catalytic activity">
    <reaction evidence="8 10">
        <text>IMP + L-aspartate + GTP = N(6)-(1,2-dicarboxyethyl)-AMP + GDP + phosphate + 2 H(+)</text>
        <dbReference type="Rhea" id="RHEA:15753"/>
        <dbReference type="ChEBI" id="CHEBI:15378"/>
        <dbReference type="ChEBI" id="CHEBI:29991"/>
        <dbReference type="ChEBI" id="CHEBI:37565"/>
        <dbReference type="ChEBI" id="CHEBI:43474"/>
        <dbReference type="ChEBI" id="CHEBI:57567"/>
        <dbReference type="ChEBI" id="CHEBI:58053"/>
        <dbReference type="ChEBI" id="CHEBI:58189"/>
        <dbReference type="EC" id="6.3.4.4"/>
    </reaction>
</comment>
<dbReference type="InterPro" id="IPR001114">
    <property type="entry name" value="Adenylosuccinate_synthetase"/>
</dbReference>
<dbReference type="Gene3D" id="3.40.440.10">
    <property type="entry name" value="Adenylosuccinate Synthetase, subunit A, domain 1"/>
    <property type="match status" value="1"/>
</dbReference>
<dbReference type="FunFam" id="1.10.300.10:FF:000001">
    <property type="entry name" value="Adenylosuccinate synthetase"/>
    <property type="match status" value="1"/>
</dbReference>
<feature type="binding site" description="in other chain" evidence="8">
    <location>
        <position position="225"/>
    </location>
    <ligand>
        <name>IMP</name>
        <dbReference type="ChEBI" id="CHEBI:58053"/>
        <note>ligand shared between dimeric partners</note>
    </ligand>
</feature>
<feature type="binding site" evidence="8">
    <location>
        <position position="40"/>
    </location>
    <ligand>
        <name>Mg(2+)</name>
        <dbReference type="ChEBI" id="CHEBI:18420"/>
    </ligand>
</feature>
<dbReference type="InterPro" id="IPR027417">
    <property type="entry name" value="P-loop_NTPase"/>
</dbReference>
<dbReference type="NCBIfam" id="NF002223">
    <property type="entry name" value="PRK01117.1"/>
    <property type="match status" value="1"/>
</dbReference>
<dbReference type="PATRIC" id="fig|869279.4.peg.417"/>
<dbReference type="GO" id="GO:0004019">
    <property type="term" value="F:adenylosuccinate synthase activity"/>
    <property type="evidence" value="ECO:0007669"/>
    <property type="project" value="UniProtKB-UniRule"/>
</dbReference>
<dbReference type="SMART" id="SM00788">
    <property type="entry name" value="Adenylsucc_synt"/>
    <property type="match status" value="1"/>
</dbReference>
<comment type="function">
    <text evidence="8">Plays an important role in the de novo pathway of purine nucleotide biosynthesis. Catalyzes the first committed step in the biosynthesis of AMP from IMP.</text>
</comment>
<comment type="caution">
    <text evidence="11">The sequence shown here is derived from an EMBL/GenBank/DDBJ whole genome shotgun (WGS) entry which is preliminary data.</text>
</comment>
<dbReference type="EMBL" id="LGKO01000002">
    <property type="protein sequence ID" value="KPL84004.1"/>
    <property type="molecule type" value="Genomic_DNA"/>
</dbReference>
<dbReference type="CDD" id="cd03108">
    <property type="entry name" value="AdSS"/>
    <property type="match status" value="1"/>
</dbReference>
<sequence length="431" mass="47001">MPLDIVIGTQWGDEGKGRIVDLLAAQADLVARYNGGDNAGHTVNVGGHTFRLHLIPSGIIHPHTIGVLGNGMVINPATLIQEIENLKAAGVSVTPERLRISYAAHLITPAHRALDQAQERARGSGQIGTTGRGIGPAYTDKAARHGLRMEDMLDLDTFREKLEHHVHTVNNWLTRIYEADPLDVQAVVREYTHYATLLQPFIADVGKELHQALLLGKQVLAEGAQGTLLDLDLGTYPYVTSSTPTAAGALLGLGLGIVPVRAVIGVTKAFQTRVGAGPFPTEVFGKTAERLRGTGKNPWDEFGTTTGRPRRVGWLDGVLLRYAVRVNGVTELMITKMDILSGLSTLRLCVAYRYNGQTLQDLPLGPAHLEPFEPIYEELPGWMEDVTSVRRWEDLPTAARDYVRRIEDLCGVPVRRVSVGPERSQVVQVAP</sequence>
<feature type="binding site" evidence="8">
    <location>
        <begin position="12"/>
        <end position="18"/>
    </location>
    <ligand>
        <name>GTP</name>
        <dbReference type="ChEBI" id="CHEBI:37565"/>
    </ligand>
</feature>
<dbReference type="Pfam" id="PF00709">
    <property type="entry name" value="Adenylsucc_synt"/>
    <property type="match status" value="1"/>
</dbReference>
<dbReference type="RefSeq" id="WP_054520441.1">
    <property type="nucleotide sequence ID" value="NZ_LGKO01000002.1"/>
</dbReference>
<feature type="binding site" evidence="8">
    <location>
        <begin position="304"/>
        <end position="310"/>
    </location>
    <ligand>
        <name>substrate</name>
    </ligand>
</feature>
<dbReference type="PANTHER" id="PTHR11846:SF0">
    <property type="entry name" value="ADENYLOSUCCINATE SYNTHETASE"/>
    <property type="match status" value="1"/>
</dbReference>
<dbReference type="GO" id="GO:0044208">
    <property type="term" value="P:'de novo' AMP biosynthetic process"/>
    <property type="evidence" value="ECO:0007669"/>
    <property type="project" value="UniProtKB-UniRule"/>
</dbReference>
<dbReference type="EC" id="6.3.4.4" evidence="8 10"/>
<dbReference type="UniPathway" id="UPA00075">
    <property type="reaction ID" value="UER00335"/>
</dbReference>
<name>A0A0P6XKQ9_9CHLR</name>
<proteinExistence type="inferred from homology"/>
<keyword evidence="12" id="KW-1185">Reference proteome</keyword>
<evidence type="ECO:0000256" key="8">
    <source>
        <dbReference type="HAMAP-Rule" id="MF_00011"/>
    </source>
</evidence>
<accession>A0A0P6XKQ9</accession>
<feature type="binding site" evidence="8">
    <location>
        <begin position="336"/>
        <end position="338"/>
    </location>
    <ligand>
        <name>GTP</name>
        <dbReference type="ChEBI" id="CHEBI:37565"/>
    </ligand>
</feature>
<dbReference type="Gene3D" id="1.10.300.10">
    <property type="entry name" value="Adenylosuccinate Synthetase, subunit A, domain 2"/>
    <property type="match status" value="1"/>
</dbReference>